<evidence type="ECO:0000256" key="4">
    <source>
        <dbReference type="ARBA" id="ARBA00022989"/>
    </source>
</evidence>
<protein>
    <submittedName>
        <fullName evidence="12">Methyl-accepting chemotaxis protein</fullName>
    </submittedName>
</protein>
<feature type="transmembrane region" description="Helical" evidence="9">
    <location>
        <begin position="7"/>
        <end position="27"/>
    </location>
</feature>
<evidence type="ECO:0000259" key="11">
    <source>
        <dbReference type="PROSITE" id="PS50885"/>
    </source>
</evidence>
<feature type="domain" description="Methyl-accepting transducer" evidence="10">
    <location>
        <begin position="345"/>
        <end position="581"/>
    </location>
</feature>
<evidence type="ECO:0000256" key="1">
    <source>
        <dbReference type="ARBA" id="ARBA00004429"/>
    </source>
</evidence>
<organism evidence="12">
    <name type="scientific">Escherichia coli</name>
    <dbReference type="NCBI Taxonomy" id="562"/>
    <lineage>
        <taxon>Bacteria</taxon>
        <taxon>Pseudomonadati</taxon>
        <taxon>Pseudomonadota</taxon>
        <taxon>Gammaproteobacteria</taxon>
        <taxon>Enterobacterales</taxon>
        <taxon>Enterobacteriaceae</taxon>
        <taxon>Escherichia</taxon>
    </lineage>
</organism>
<feature type="transmembrane region" description="Helical" evidence="9">
    <location>
        <begin position="266"/>
        <end position="285"/>
    </location>
</feature>
<proteinExistence type="inferred from homology"/>
<dbReference type="Pfam" id="PF00015">
    <property type="entry name" value="MCPsignal"/>
    <property type="match status" value="1"/>
</dbReference>
<dbReference type="Gene3D" id="1.10.287.950">
    <property type="entry name" value="Methyl-accepting chemotaxis protein"/>
    <property type="match status" value="1"/>
</dbReference>
<dbReference type="InterPro" id="IPR004089">
    <property type="entry name" value="MCPsignal_dom"/>
</dbReference>
<dbReference type="CDD" id="cd06225">
    <property type="entry name" value="HAMP"/>
    <property type="match status" value="1"/>
</dbReference>
<evidence type="ECO:0000256" key="5">
    <source>
        <dbReference type="ARBA" id="ARBA00023136"/>
    </source>
</evidence>
<evidence type="ECO:0000256" key="6">
    <source>
        <dbReference type="ARBA" id="ARBA00023224"/>
    </source>
</evidence>
<keyword evidence="4 9" id="KW-1133">Transmembrane helix</keyword>
<dbReference type="PANTHER" id="PTHR32089:SF119">
    <property type="entry name" value="METHYL-ACCEPTING CHEMOTAXIS PROTEIN CTPL"/>
    <property type="match status" value="1"/>
</dbReference>
<sequence length="617" mass="67983">MLIRHKLILNTALVAVAMLVLSALFLYSSQVSRHLAEAQRNVDGLEIAMLNLRRAEKDFLIRKDLTFVERFNKELADFHTLNRTLSTDDNISVVHGELARLDQQMGLYGKAFNDLVTQQQTIGLGPEDGLYGRLRAAVHQVEEGLKQLDQQGLLITMLQLRRAEKDFMLRSDIQYLERFQTLHKSFQDNLAALPEADRGKLEQASQQYRQDFVALVQGMQVLGLKEDEGLRNQMRDLVHQTEQGFAAVGQHIADELVRQTSRLNSLMLVCGGVIIVLIGVMSVLLGRSIDRPISRVNDTVNRIRQDNDLRLRIELKGADEMAQLAGNLDVMLGGFRHLIGDVKQSVYTLTEAADHLSSNVRRTSEGASRQLQETDQVATASTEMGSTIEEIARNTEQAANNAQATNIKAMEGRTAVENTVRQIRSLAGNLESSSREVAQLQKESETIGSVLDVIRGIAEQTNLLALNAAIEAARAGDQGRGFAVVADEVRSLAIRTQKSTQEIAGIISSLQKQTGSIVGMMATCREQGNSSSEQASTAGDLLGQITQDVTHIMDMSTQIAAAIEQQSLVANEVNRNVTNIRDIAQESSLMAEENAKSSHGLTEQAKLLHQAVAKYRV</sequence>
<dbReference type="SUPFAM" id="SSF58104">
    <property type="entry name" value="Methyl-accepting chemotaxis protein (MCP) signaling domain"/>
    <property type="match status" value="1"/>
</dbReference>
<evidence type="ECO:0000256" key="7">
    <source>
        <dbReference type="ARBA" id="ARBA00029447"/>
    </source>
</evidence>
<comment type="caution">
    <text evidence="12">The sequence shown here is derived from an EMBL/GenBank/DDBJ whole genome shotgun (WGS) entry which is preliminary data.</text>
</comment>
<dbReference type="PANTHER" id="PTHR32089">
    <property type="entry name" value="METHYL-ACCEPTING CHEMOTAXIS PROTEIN MCPB"/>
    <property type="match status" value="1"/>
</dbReference>
<gene>
    <name evidence="12" type="ORF">D9F05_05650</name>
</gene>
<evidence type="ECO:0000256" key="2">
    <source>
        <dbReference type="ARBA" id="ARBA00022500"/>
    </source>
</evidence>
<keyword evidence="2" id="KW-0145">Chemotaxis</keyword>
<dbReference type="SMART" id="SM01358">
    <property type="entry name" value="HBM"/>
    <property type="match status" value="1"/>
</dbReference>
<keyword evidence="5 9" id="KW-0472">Membrane</keyword>
<dbReference type="GO" id="GO:0007165">
    <property type="term" value="P:signal transduction"/>
    <property type="evidence" value="ECO:0007669"/>
    <property type="project" value="UniProtKB-KW"/>
</dbReference>
<dbReference type="GO" id="GO:0005886">
    <property type="term" value="C:plasma membrane"/>
    <property type="evidence" value="ECO:0007669"/>
    <property type="project" value="UniProtKB-SubCell"/>
</dbReference>
<accession>A0A3L0VV21</accession>
<dbReference type="EMBL" id="RNRV01000007">
    <property type="protein sequence ID" value="MHO03856.1"/>
    <property type="molecule type" value="Genomic_DNA"/>
</dbReference>
<dbReference type="FunFam" id="1.10.287.950:FF:000001">
    <property type="entry name" value="Methyl-accepting chemotaxis sensory transducer"/>
    <property type="match status" value="1"/>
</dbReference>
<evidence type="ECO:0000256" key="9">
    <source>
        <dbReference type="SAM" id="Phobius"/>
    </source>
</evidence>
<keyword evidence="6 8" id="KW-0807">Transducer</keyword>
<evidence type="ECO:0000313" key="12">
    <source>
        <dbReference type="EMBL" id="MHO03856.1"/>
    </source>
</evidence>
<evidence type="ECO:0000259" key="10">
    <source>
        <dbReference type="PROSITE" id="PS50111"/>
    </source>
</evidence>
<feature type="domain" description="HAMP" evidence="11">
    <location>
        <begin position="287"/>
        <end position="340"/>
    </location>
</feature>
<dbReference type="AlphaFoldDB" id="A0A3L0VV21"/>
<evidence type="ECO:0000256" key="3">
    <source>
        <dbReference type="ARBA" id="ARBA00022692"/>
    </source>
</evidence>
<dbReference type="InterPro" id="IPR003660">
    <property type="entry name" value="HAMP_dom"/>
</dbReference>
<keyword evidence="3 9" id="KW-0812">Transmembrane</keyword>
<dbReference type="CDD" id="cd11386">
    <property type="entry name" value="MCP_signal"/>
    <property type="match status" value="1"/>
</dbReference>
<dbReference type="GO" id="GO:0006935">
    <property type="term" value="P:chemotaxis"/>
    <property type="evidence" value="ECO:0007669"/>
    <property type="project" value="UniProtKB-KW"/>
</dbReference>
<name>A0A3L0VV21_ECOLX</name>
<dbReference type="InterPro" id="IPR032255">
    <property type="entry name" value="HBM"/>
</dbReference>
<evidence type="ECO:0000256" key="8">
    <source>
        <dbReference type="PROSITE-ProRule" id="PRU00284"/>
    </source>
</evidence>
<dbReference type="SMART" id="SM00283">
    <property type="entry name" value="MA"/>
    <property type="match status" value="1"/>
</dbReference>
<dbReference type="PROSITE" id="PS50111">
    <property type="entry name" value="CHEMOTAXIS_TRANSDUC_2"/>
    <property type="match status" value="1"/>
</dbReference>
<dbReference type="PROSITE" id="PS50885">
    <property type="entry name" value="HAMP"/>
    <property type="match status" value="1"/>
</dbReference>
<reference evidence="12" key="1">
    <citation type="submission" date="2018-10" db="EMBL/GenBank/DDBJ databases">
        <authorList>
            <consortium name="NARMS: The National Antimicrobial Resistance Monitoring System"/>
        </authorList>
    </citation>
    <scope>NUCLEOTIDE SEQUENCE [LARGE SCALE GENOMIC DNA]</scope>
    <source>
        <strain evidence="12">CVM N17EC0388</strain>
    </source>
</reference>
<comment type="similarity">
    <text evidence="7">Belongs to the methyl-accepting chemotaxis (MCP) protein family.</text>
</comment>
<dbReference type="SMART" id="SM00304">
    <property type="entry name" value="HAMP"/>
    <property type="match status" value="1"/>
</dbReference>
<comment type="subcellular location">
    <subcellularLocation>
        <location evidence="1">Cell inner membrane</location>
        <topology evidence="1">Multi-pass membrane protein</topology>
    </subcellularLocation>
</comment>
<dbReference type="Pfam" id="PF00672">
    <property type="entry name" value="HAMP"/>
    <property type="match status" value="1"/>
</dbReference>